<name>A0A062XTI8_9BACT</name>
<dbReference type="GO" id="GO:0005524">
    <property type="term" value="F:ATP binding"/>
    <property type="evidence" value="ECO:0007669"/>
    <property type="project" value="UniProtKB-KW"/>
</dbReference>
<evidence type="ECO:0000256" key="1">
    <source>
        <dbReference type="ARBA" id="ARBA00022448"/>
    </source>
</evidence>
<dbReference type="EMBL" id="JMFG01000011">
    <property type="protein sequence ID" value="KDA54173.1"/>
    <property type="molecule type" value="Genomic_DNA"/>
</dbReference>
<dbReference type="Proteomes" id="UP000027284">
    <property type="component" value="Unassembled WGS sequence"/>
</dbReference>
<dbReference type="InterPro" id="IPR040582">
    <property type="entry name" value="OB_MalK-like"/>
</dbReference>
<dbReference type="PROSITE" id="PS00211">
    <property type="entry name" value="ABC_TRANSPORTER_1"/>
    <property type="match status" value="1"/>
</dbReference>
<dbReference type="PANTHER" id="PTHR43875">
    <property type="entry name" value="MALTODEXTRIN IMPORT ATP-BINDING PROTEIN MSMX"/>
    <property type="match status" value="1"/>
</dbReference>
<proteinExistence type="predicted"/>
<dbReference type="FunFam" id="3.40.50.300:FF:000042">
    <property type="entry name" value="Maltose/maltodextrin ABC transporter, ATP-binding protein"/>
    <property type="match status" value="1"/>
</dbReference>
<evidence type="ECO:0000256" key="5">
    <source>
        <dbReference type="ARBA" id="ARBA00022967"/>
    </source>
</evidence>
<dbReference type="InterPro" id="IPR012340">
    <property type="entry name" value="NA-bd_OB-fold"/>
</dbReference>
<dbReference type="AlphaFoldDB" id="A0A062XTI8"/>
<dbReference type="InterPro" id="IPR017871">
    <property type="entry name" value="ABC_transporter-like_CS"/>
</dbReference>
<dbReference type="GO" id="GO:0140359">
    <property type="term" value="F:ABC-type transporter activity"/>
    <property type="evidence" value="ECO:0007669"/>
    <property type="project" value="InterPro"/>
</dbReference>
<evidence type="ECO:0000256" key="4">
    <source>
        <dbReference type="ARBA" id="ARBA00022840"/>
    </source>
</evidence>
<keyword evidence="5" id="KW-1278">Translocase</keyword>
<evidence type="ECO:0000256" key="2">
    <source>
        <dbReference type="ARBA" id="ARBA00022475"/>
    </source>
</evidence>
<dbReference type="SUPFAM" id="SSF52540">
    <property type="entry name" value="P-loop containing nucleoside triphosphate hydrolases"/>
    <property type="match status" value="1"/>
</dbReference>
<dbReference type="Pfam" id="PF17912">
    <property type="entry name" value="OB_MalK"/>
    <property type="match status" value="1"/>
</dbReference>
<dbReference type="Pfam" id="PF00005">
    <property type="entry name" value="ABC_tran"/>
    <property type="match status" value="1"/>
</dbReference>
<comment type="caution">
    <text evidence="8">The sequence shown here is derived from an EMBL/GenBank/DDBJ whole genome shotgun (WGS) entry which is preliminary data.</text>
</comment>
<keyword evidence="6" id="KW-0472">Membrane</keyword>
<dbReference type="CDD" id="cd03301">
    <property type="entry name" value="ABC_MalK_N"/>
    <property type="match status" value="1"/>
</dbReference>
<protein>
    <recommendedName>
        <fullName evidence="7">ABC transporter domain-containing protein</fullName>
    </recommendedName>
</protein>
<dbReference type="GO" id="GO:0055052">
    <property type="term" value="C:ATP-binding cassette (ABC) transporter complex, substrate-binding subunit-containing"/>
    <property type="evidence" value="ECO:0007669"/>
    <property type="project" value="TreeGrafter"/>
</dbReference>
<dbReference type="PANTHER" id="PTHR43875:SF15">
    <property type="entry name" value="TREHALOSE IMPORT ATP-BINDING PROTEIN SUGC"/>
    <property type="match status" value="1"/>
</dbReference>
<dbReference type="InterPro" id="IPR003593">
    <property type="entry name" value="AAA+_ATPase"/>
</dbReference>
<dbReference type="InterPro" id="IPR047641">
    <property type="entry name" value="ABC_transpr_MalK/UgpC-like"/>
</dbReference>
<evidence type="ECO:0000256" key="6">
    <source>
        <dbReference type="ARBA" id="ARBA00023136"/>
    </source>
</evidence>
<sequence>MSVELCGVSKRFGEKTVIAPLDLQVATGEFLVLVGPSGCGKTTVLRLVAGLEEPSTGRILVDGKDVTSLPPGQRDVAMVFQNYALYPHMTVAENLEFPLKMRRLPRPERQRLVQEVAEVLDIGHLLNSLPRQLSGGQRQRVALGRAMVRKPAVFLFDEPLSNIDAKLRVQTRAELARLQQRLGTTTLYVTHDQVEAMTLGHRVAVMKEGRILQVGPPLEVYRLPADTFVATFIGSPPMNLFPATVQAGGLVIAETFFPLPQAVLPLHPGEACTAGIRPEHWRPTSAEEPALALGVAVVELLGPTVQVGGYVGQTWATVLLPADARPRPGDTLKLTFSPENLCLFAPDSGQRLYP</sequence>
<dbReference type="GO" id="GO:0016887">
    <property type="term" value="F:ATP hydrolysis activity"/>
    <property type="evidence" value="ECO:0007669"/>
    <property type="project" value="InterPro"/>
</dbReference>
<dbReference type="Gene3D" id="2.40.50.140">
    <property type="entry name" value="Nucleic acid-binding proteins"/>
    <property type="match status" value="1"/>
</dbReference>
<keyword evidence="2" id="KW-1003">Cell membrane</keyword>
<feature type="domain" description="ABC transporter" evidence="7">
    <location>
        <begin position="3"/>
        <end position="233"/>
    </location>
</feature>
<dbReference type="InterPro" id="IPR003439">
    <property type="entry name" value="ABC_transporter-like_ATP-bd"/>
</dbReference>
<dbReference type="InterPro" id="IPR008995">
    <property type="entry name" value="Mo/tungstate-bd_C_term_dom"/>
</dbReference>
<keyword evidence="1" id="KW-0813">Transport</keyword>
<dbReference type="NCBIfam" id="NF008653">
    <property type="entry name" value="PRK11650.1"/>
    <property type="match status" value="1"/>
</dbReference>
<dbReference type="Gene3D" id="3.40.50.300">
    <property type="entry name" value="P-loop containing nucleotide triphosphate hydrolases"/>
    <property type="match status" value="1"/>
</dbReference>
<dbReference type="OrthoDB" id="9802264at2"/>
<evidence type="ECO:0000256" key="3">
    <source>
        <dbReference type="ARBA" id="ARBA00022741"/>
    </source>
</evidence>
<keyword evidence="9" id="KW-1185">Reference proteome</keyword>
<evidence type="ECO:0000313" key="9">
    <source>
        <dbReference type="Proteomes" id="UP000027284"/>
    </source>
</evidence>
<dbReference type="PROSITE" id="PS50893">
    <property type="entry name" value="ABC_TRANSPORTER_2"/>
    <property type="match status" value="1"/>
</dbReference>
<dbReference type="InterPro" id="IPR015855">
    <property type="entry name" value="ABC_transpr_MalK-like"/>
</dbReference>
<accession>A0A062XTI8</accession>
<evidence type="ECO:0000313" key="8">
    <source>
        <dbReference type="EMBL" id="KDA54173.1"/>
    </source>
</evidence>
<keyword evidence="4" id="KW-0067">ATP-binding</keyword>
<reference evidence="8 9" key="1">
    <citation type="submission" date="2014-04" db="EMBL/GenBank/DDBJ databases">
        <title>The Genome Sequence of Thermoanaerobaculum aquaticum MP-01, The First Cultivated Group 23 Acidobacterium.</title>
        <authorList>
            <person name="Stamps B.W."/>
            <person name="Losey N.A."/>
            <person name="Lawson P.A."/>
            <person name="Stevenson B.S."/>
        </authorList>
    </citation>
    <scope>NUCLEOTIDE SEQUENCE [LARGE SCALE GENOMIC DNA]</scope>
    <source>
        <strain evidence="8 9">MP-01</strain>
    </source>
</reference>
<dbReference type="InterPro" id="IPR027417">
    <property type="entry name" value="P-loop_NTPase"/>
</dbReference>
<dbReference type="SMART" id="SM00382">
    <property type="entry name" value="AAA"/>
    <property type="match status" value="1"/>
</dbReference>
<dbReference type="Gene3D" id="2.40.50.100">
    <property type="match status" value="1"/>
</dbReference>
<organism evidence="8 9">
    <name type="scientific">Thermoanaerobaculum aquaticum</name>
    <dbReference type="NCBI Taxonomy" id="1312852"/>
    <lineage>
        <taxon>Bacteria</taxon>
        <taxon>Pseudomonadati</taxon>
        <taxon>Acidobacteriota</taxon>
        <taxon>Thermoanaerobaculia</taxon>
        <taxon>Thermoanaerobaculales</taxon>
        <taxon>Thermoanaerobaculaceae</taxon>
        <taxon>Thermoanaerobaculum</taxon>
    </lineage>
</organism>
<evidence type="ECO:0000259" key="7">
    <source>
        <dbReference type="PROSITE" id="PS50893"/>
    </source>
</evidence>
<dbReference type="SUPFAM" id="SSF50331">
    <property type="entry name" value="MOP-like"/>
    <property type="match status" value="1"/>
</dbReference>
<dbReference type="GO" id="GO:0008643">
    <property type="term" value="P:carbohydrate transport"/>
    <property type="evidence" value="ECO:0007669"/>
    <property type="project" value="InterPro"/>
</dbReference>
<dbReference type="STRING" id="1312852.EG19_00990"/>
<keyword evidence="3" id="KW-0547">Nucleotide-binding</keyword>
<dbReference type="RefSeq" id="WP_038048225.1">
    <property type="nucleotide sequence ID" value="NZ_JMFG01000011.1"/>
</dbReference>
<gene>
    <name evidence="8" type="ORF">EG19_00990</name>
</gene>